<evidence type="ECO:0000313" key="1">
    <source>
        <dbReference type="EMBL" id="VFJ43582.1"/>
    </source>
</evidence>
<name>A0A450VNH9_9GAMM</name>
<evidence type="ECO:0000313" key="3">
    <source>
        <dbReference type="EMBL" id="VFK06257.1"/>
    </source>
</evidence>
<dbReference type="EMBL" id="CAADFA010000010">
    <property type="protein sequence ID" value="VFJ44381.1"/>
    <property type="molecule type" value="Genomic_DNA"/>
</dbReference>
<dbReference type="AlphaFoldDB" id="A0A450VNH9"/>
<evidence type="ECO:0008006" key="4">
    <source>
        <dbReference type="Google" id="ProtNLM"/>
    </source>
</evidence>
<sequence length="478" mass="54845">MDFDTLDAMRRSHPAWRLLAADHAPLVASFLFRVFIEPNRRTLNRPDLVSKLDDALFELGTDTFPRPAAWYLDDWASDEKGWLRKYYPVDSDQPHYDLTPAAEKALEWLAGLRQRSFVGTESRLMTVFELLRQLALGTEADPKVRIAELERRKARIEADIERIRAGHVEMMDTSRVKDRFQQMAATARGLLADFREVEQNFRDLDRAARERIATWDGSKGILLDEVFGRRDAIAESDQGKSFRAFWDFLMAPDRQEELGDLLDTVLRLDAVGELSPDRRLRRVHYDWLAAGEAAQGTVRRLSEQLRRYLDDRAWLENRRIMDLIREIRQGALTVRDRHPPDPFMELDRPAPDMDLSMERPLFKPPLRPRIALGDLDEGDEDIPADALFDQAVVDRERLAAVIRKALQSRRQVSLGALLNDHPLEQGLAELVAYLGLAAEDDATVIDDGTKETVSWRDGRGTVRRATMPLVIFCREAPP</sequence>
<accession>A0A450VNH9</accession>
<dbReference type="InterPro" id="IPR021804">
    <property type="entry name" value="DUF3375"/>
</dbReference>
<organism evidence="3">
    <name type="scientific">Candidatus Kentrum sp. FM</name>
    <dbReference type="NCBI Taxonomy" id="2126340"/>
    <lineage>
        <taxon>Bacteria</taxon>
        <taxon>Pseudomonadati</taxon>
        <taxon>Pseudomonadota</taxon>
        <taxon>Gammaproteobacteria</taxon>
        <taxon>Candidatus Kentrum</taxon>
    </lineage>
</organism>
<evidence type="ECO:0000313" key="2">
    <source>
        <dbReference type="EMBL" id="VFJ44381.1"/>
    </source>
</evidence>
<reference evidence="3" key="1">
    <citation type="submission" date="2019-02" db="EMBL/GenBank/DDBJ databases">
        <authorList>
            <person name="Gruber-Vodicka R. H."/>
            <person name="Seah K. B. B."/>
        </authorList>
    </citation>
    <scope>NUCLEOTIDE SEQUENCE</scope>
    <source>
        <strain evidence="1">BECK_BZ163</strain>
        <strain evidence="3">BECK_BZ164</strain>
        <strain evidence="2">BECK_BZ165</strain>
    </source>
</reference>
<dbReference type="EMBL" id="CAADEZ010000010">
    <property type="protein sequence ID" value="VFJ43582.1"/>
    <property type="molecule type" value="Genomic_DNA"/>
</dbReference>
<protein>
    <recommendedName>
        <fullName evidence="4">DUF3375 domain-containing protein</fullName>
    </recommendedName>
</protein>
<dbReference type="EMBL" id="CAADFL010000013">
    <property type="protein sequence ID" value="VFK06257.1"/>
    <property type="molecule type" value="Genomic_DNA"/>
</dbReference>
<dbReference type="Pfam" id="PF11855">
    <property type="entry name" value="DUF3375"/>
    <property type="match status" value="1"/>
</dbReference>
<proteinExistence type="predicted"/>
<gene>
    <name evidence="1" type="ORF">BECKFM1743A_GA0114220_1001012</name>
    <name evidence="3" type="ORF">BECKFM1743B_GA0114221_1001312</name>
    <name evidence="2" type="ORF">BECKFM1743C_GA0114222_1001011</name>
</gene>